<evidence type="ECO:0000256" key="8">
    <source>
        <dbReference type="ARBA" id="ARBA00023027"/>
    </source>
</evidence>
<evidence type="ECO:0000256" key="7">
    <source>
        <dbReference type="ARBA" id="ARBA00022840"/>
    </source>
</evidence>
<protein>
    <recommendedName>
        <fullName evidence="10">Probable nicotinate-nucleotide adenylyltransferase</fullName>
        <ecNumber evidence="10">2.7.7.18</ecNumber>
    </recommendedName>
    <alternativeName>
        <fullName evidence="10">Deamido-NAD(+) diphosphorylase</fullName>
    </alternativeName>
    <alternativeName>
        <fullName evidence="10">Deamido-NAD(+) pyrophosphorylase</fullName>
    </alternativeName>
    <alternativeName>
        <fullName evidence="10">Nicotinate mononucleotide adenylyltransferase</fullName>
        <shortName evidence="10">NaMN adenylyltransferase</shortName>
    </alternativeName>
</protein>
<evidence type="ECO:0000256" key="5">
    <source>
        <dbReference type="ARBA" id="ARBA00022695"/>
    </source>
</evidence>
<dbReference type="AlphaFoldDB" id="A0A2M8QG85"/>
<dbReference type="InterPro" id="IPR014729">
    <property type="entry name" value="Rossmann-like_a/b/a_fold"/>
</dbReference>
<dbReference type="HAMAP" id="MF_00244">
    <property type="entry name" value="NaMN_adenylyltr"/>
    <property type="match status" value="1"/>
</dbReference>
<dbReference type="UniPathway" id="UPA00253">
    <property type="reaction ID" value="UER00332"/>
</dbReference>
<keyword evidence="8 10" id="KW-0520">NAD</keyword>
<dbReference type="GO" id="GO:0004515">
    <property type="term" value="F:nicotinate-nucleotide adenylyltransferase activity"/>
    <property type="evidence" value="ECO:0007669"/>
    <property type="project" value="UniProtKB-UniRule"/>
</dbReference>
<evidence type="ECO:0000313" key="13">
    <source>
        <dbReference type="Proteomes" id="UP000230790"/>
    </source>
</evidence>
<evidence type="ECO:0000256" key="1">
    <source>
        <dbReference type="ARBA" id="ARBA00002324"/>
    </source>
</evidence>
<dbReference type="NCBIfam" id="NF000840">
    <property type="entry name" value="PRK00071.1-3"/>
    <property type="match status" value="1"/>
</dbReference>
<keyword evidence="3 10" id="KW-0662">Pyridine nucleotide biosynthesis</keyword>
<dbReference type="EC" id="2.7.7.18" evidence="10"/>
<proteinExistence type="inferred from homology"/>
<comment type="catalytic activity">
    <reaction evidence="9 10">
        <text>nicotinate beta-D-ribonucleotide + ATP + H(+) = deamido-NAD(+) + diphosphate</text>
        <dbReference type="Rhea" id="RHEA:22860"/>
        <dbReference type="ChEBI" id="CHEBI:15378"/>
        <dbReference type="ChEBI" id="CHEBI:30616"/>
        <dbReference type="ChEBI" id="CHEBI:33019"/>
        <dbReference type="ChEBI" id="CHEBI:57502"/>
        <dbReference type="ChEBI" id="CHEBI:58437"/>
        <dbReference type="EC" id="2.7.7.18"/>
    </reaction>
</comment>
<keyword evidence="5 10" id="KW-0548">Nucleotidyltransferase</keyword>
<dbReference type="PANTHER" id="PTHR39321:SF3">
    <property type="entry name" value="PHOSPHOPANTETHEINE ADENYLYLTRANSFERASE"/>
    <property type="match status" value="1"/>
</dbReference>
<reference evidence="12 13" key="1">
    <citation type="submission" date="2017-11" db="EMBL/GenBank/DDBJ databases">
        <title>Evolution of Phototrophy in the Chloroflexi Phylum Driven by Horizontal Gene Transfer.</title>
        <authorList>
            <person name="Ward L.M."/>
            <person name="Hemp J."/>
            <person name="Shih P.M."/>
            <person name="Mcglynn S.E."/>
            <person name="Fischer W."/>
        </authorList>
    </citation>
    <scope>NUCLEOTIDE SEQUENCE [LARGE SCALE GENOMIC DNA]</scope>
    <source>
        <strain evidence="12">JP3_7</strain>
    </source>
</reference>
<feature type="domain" description="Cytidyltransferase-like" evidence="11">
    <location>
        <begin position="5"/>
        <end position="170"/>
    </location>
</feature>
<evidence type="ECO:0000256" key="6">
    <source>
        <dbReference type="ARBA" id="ARBA00022741"/>
    </source>
</evidence>
<organism evidence="12 13">
    <name type="scientific">Candidatus Thermofonsia Clade 3 bacterium</name>
    <dbReference type="NCBI Taxonomy" id="2364212"/>
    <lineage>
        <taxon>Bacteria</taxon>
        <taxon>Bacillati</taxon>
        <taxon>Chloroflexota</taxon>
        <taxon>Candidatus Thermofontia</taxon>
        <taxon>Candidatus Thermofonsia Clade 3</taxon>
    </lineage>
</organism>
<dbReference type="GO" id="GO:0005524">
    <property type="term" value="F:ATP binding"/>
    <property type="evidence" value="ECO:0007669"/>
    <property type="project" value="UniProtKB-KW"/>
</dbReference>
<keyword evidence="7 10" id="KW-0067">ATP-binding</keyword>
<evidence type="ECO:0000259" key="11">
    <source>
        <dbReference type="Pfam" id="PF01467"/>
    </source>
</evidence>
<dbReference type="InterPro" id="IPR004821">
    <property type="entry name" value="Cyt_trans-like"/>
</dbReference>
<dbReference type="Proteomes" id="UP000230790">
    <property type="component" value="Unassembled WGS sequence"/>
</dbReference>
<evidence type="ECO:0000256" key="9">
    <source>
        <dbReference type="ARBA" id="ARBA00048721"/>
    </source>
</evidence>
<keyword evidence="6 10" id="KW-0547">Nucleotide-binding</keyword>
<evidence type="ECO:0000256" key="2">
    <source>
        <dbReference type="ARBA" id="ARBA00005019"/>
    </source>
</evidence>
<dbReference type="InterPro" id="IPR005248">
    <property type="entry name" value="NadD/NMNAT"/>
</dbReference>
<dbReference type="Pfam" id="PF01467">
    <property type="entry name" value="CTP_transf_like"/>
    <property type="match status" value="1"/>
</dbReference>
<dbReference type="NCBIfam" id="TIGR00482">
    <property type="entry name" value="nicotinate (nicotinamide) nucleotide adenylyltransferase"/>
    <property type="match status" value="1"/>
</dbReference>
<dbReference type="Gene3D" id="3.40.50.620">
    <property type="entry name" value="HUPs"/>
    <property type="match status" value="1"/>
</dbReference>
<dbReference type="CDD" id="cd02165">
    <property type="entry name" value="NMNAT"/>
    <property type="match status" value="1"/>
</dbReference>
<dbReference type="GO" id="GO:0009435">
    <property type="term" value="P:NAD+ biosynthetic process"/>
    <property type="evidence" value="ECO:0007669"/>
    <property type="project" value="UniProtKB-UniRule"/>
</dbReference>
<evidence type="ECO:0000256" key="3">
    <source>
        <dbReference type="ARBA" id="ARBA00022642"/>
    </source>
</evidence>
<gene>
    <name evidence="10 12" type="primary">nadD</name>
    <name evidence="12" type="ORF">CUN48_01675</name>
</gene>
<evidence type="ECO:0000256" key="4">
    <source>
        <dbReference type="ARBA" id="ARBA00022679"/>
    </source>
</evidence>
<accession>A0A2M8QG85</accession>
<comment type="pathway">
    <text evidence="2 10">Cofactor biosynthesis; NAD(+) biosynthesis; deamido-NAD(+) from nicotinate D-ribonucleotide: step 1/1.</text>
</comment>
<comment type="caution">
    <text evidence="12">The sequence shown here is derived from an EMBL/GenBank/DDBJ whole genome shotgun (WGS) entry which is preliminary data.</text>
</comment>
<evidence type="ECO:0000313" key="12">
    <source>
        <dbReference type="EMBL" id="PJF48784.1"/>
    </source>
</evidence>
<dbReference type="SUPFAM" id="SSF52374">
    <property type="entry name" value="Nucleotidylyl transferase"/>
    <property type="match status" value="1"/>
</dbReference>
<keyword evidence="4 10" id="KW-0808">Transferase</keyword>
<dbReference type="NCBIfam" id="TIGR00125">
    <property type="entry name" value="cyt_tran_rel"/>
    <property type="match status" value="1"/>
</dbReference>
<name>A0A2M8QG85_9CHLR</name>
<evidence type="ECO:0000256" key="10">
    <source>
        <dbReference type="HAMAP-Rule" id="MF_00244"/>
    </source>
</evidence>
<sequence length="198" mass="22430">MNIGIFGGTFDPPHLGHLVVADQALTQLKLDEVWFMPVGQPPHKAGNSISGARHRARMVQLAIGDHPAFRLSLIDIERPAPHYSSTALELLETRHPQHDWCFIMGADSLEDLPHWHNPRRLIELATLAVASRPGAHPDLNAIERDIPGISSRVRWIHAPLVDISSTELRRMARQNASLRYLVPYPVEVYIRTERLYRD</sequence>
<comment type="function">
    <text evidence="1 10">Catalyzes the reversible adenylation of nicotinate mononucleotide (NaMN) to nicotinic acid adenine dinucleotide (NaAD).</text>
</comment>
<comment type="similarity">
    <text evidence="10">Belongs to the NadD family.</text>
</comment>
<dbReference type="PANTHER" id="PTHR39321">
    <property type="entry name" value="NICOTINATE-NUCLEOTIDE ADENYLYLTRANSFERASE-RELATED"/>
    <property type="match status" value="1"/>
</dbReference>
<dbReference type="EMBL" id="PGTN01000006">
    <property type="protein sequence ID" value="PJF48784.1"/>
    <property type="molecule type" value="Genomic_DNA"/>
</dbReference>